<dbReference type="Gene3D" id="1.10.1200.10">
    <property type="entry name" value="ACP-like"/>
    <property type="match status" value="1"/>
</dbReference>
<gene>
    <name evidence="2" type="ORF">INS88_04170</name>
</gene>
<protein>
    <recommendedName>
        <fullName evidence="4">Carrier domain-containing protein</fullName>
    </recommendedName>
</protein>
<feature type="region of interest" description="Disordered" evidence="1">
    <location>
        <begin position="85"/>
        <end position="135"/>
    </location>
</feature>
<evidence type="ECO:0000313" key="2">
    <source>
        <dbReference type="EMBL" id="QOR46404.1"/>
    </source>
</evidence>
<dbReference type="RefSeq" id="WP_197551637.1">
    <property type="nucleotide sequence ID" value="NZ_CP063213.1"/>
</dbReference>
<evidence type="ECO:0008006" key="4">
    <source>
        <dbReference type="Google" id="ProtNLM"/>
    </source>
</evidence>
<sequence>MVDRHDLALARARVLLSDIAPEIPEADIVAEANLTDDLRLDLVSVWALANGLEKLAKVEILDADICAARTLGDLLEHALTDVPLDFRETNGSPTQSPQPQSGNNSAAETPTDPALHGDTSQPAEVEDGQKFAGEDDLNAAMQDLAALFNN</sequence>
<dbReference type="AlphaFoldDB" id="A0A7M1QY67"/>
<evidence type="ECO:0000256" key="1">
    <source>
        <dbReference type="SAM" id="MobiDB-lite"/>
    </source>
</evidence>
<dbReference type="Proteomes" id="UP000595053">
    <property type="component" value="Chromosome"/>
</dbReference>
<evidence type="ECO:0000313" key="3">
    <source>
        <dbReference type="Proteomes" id="UP000595053"/>
    </source>
</evidence>
<dbReference type="EMBL" id="CP063213">
    <property type="protein sequence ID" value="QOR46404.1"/>
    <property type="molecule type" value="Genomic_DNA"/>
</dbReference>
<proteinExistence type="predicted"/>
<keyword evidence="3" id="KW-1185">Reference proteome</keyword>
<reference evidence="2 3" key="1">
    <citation type="submission" date="2020-10" db="EMBL/GenBank/DDBJ databases">
        <title>Trueperella pecoris sp. nov. isolated from bovine and porcine specimens.</title>
        <authorList>
            <person name="Schoenecker L."/>
            <person name="Schnydrig P."/>
            <person name="Brodard I."/>
            <person name="Thomann A."/>
            <person name="Hemphill A."/>
            <person name="Rodriguez-Campos S."/>
            <person name="Perreten V."/>
            <person name="Jores J."/>
            <person name="Kittl S."/>
        </authorList>
    </citation>
    <scope>NUCLEOTIDE SEQUENCE [LARGE SCALE GENOMIC DNA]</scope>
    <source>
        <strain evidence="2 3">15A0121</strain>
    </source>
</reference>
<accession>A0A7M1QY67</accession>
<accession>A0A8A5U7C9</accession>
<dbReference type="InterPro" id="IPR036736">
    <property type="entry name" value="ACP-like_sf"/>
</dbReference>
<feature type="compositionally biased region" description="Polar residues" evidence="1">
    <location>
        <begin position="89"/>
        <end position="108"/>
    </location>
</feature>
<organism evidence="2 3">
    <name type="scientific">Trueperella pecoris</name>
    <dbReference type="NCBI Taxonomy" id="2733571"/>
    <lineage>
        <taxon>Bacteria</taxon>
        <taxon>Bacillati</taxon>
        <taxon>Actinomycetota</taxon>
        <taxon>Actinomycetes</taxon>
        <taxon>Actinomycetales</taxon>
        <taxon>Actinomycetaceae</taxon>
        <taxon>Trueperella</taxon>
    </lineage>
</organism>
<name>A0A7M1QY67_9ACTO</name>